<reference evidence="2 3" key="2">
    <citation type="submission" date="2015-06" db="EMBL/GenBank/DDBJ databases">
        <title>Improved classification and identification of acetic acid bacteria using matrix-assisted laser desorption/ionization time-of-flight mass spectrometry; Gluconobacter nephelii and Gluconobacter uchimurae are later heterotypic synonyms of Gluconobacter japonicus and Gluconobacter oxydans, respectively.</title>
        <authorList>
            <person name="Li L."/>
            <person name="Cleenwerck I."/>
            <person name="De Vuyst L."/>
            <person name="Vandamme P."/>
        </authorList>
    </citation>
    <scope>NUCLEOTIDE SEQUENCE [LARGE SCALE GENOMIC DNA]</scope>
    <source>
        <strain evidence="2 3">LMG 1356</strain>
    </source>
</reference>
<dbReference type="EMBL" id="LHZN01000118">
    <property type="protein sequence ID" value="KXV39464.1"/>
    <property type="molecule type" value="Genomic_DNA"/>
</dbReference>
<protein>
    <recommendedName>
        <fullName evidence="5">Phage tail lysozyme domain-containing protein</fullName>
    </recommendedName>
</protein>
<reference evidence="1" key="4">
    <citation type="submission" date="2023-01" db="EMBL/GenBank/DDBJ databases">
        <title>Draft genome sequence of Gluconobacter albidus strain NBRC 3250.</title>
        <authorList>
            <person name="Sun Q."/>
            <person name="Mori K."/>
        </authorList>
    </citation>
    <scope>NUCLEOTIDE SEQUENCE</scope>
    <source>
        <strain evidence="1">NBRC 3250</strain>
    </source>
</reference>
<evidence type="ECO:0000313" key="4">
    <source>
        <dbReference type="Proteomes" id="UP001156672"/>
    </source>
</evidence>
<evidence type="ECO:0000313" key="3">
    <source>
        <dbReference type="Proteomes" id="UP000075682"/>
    </source>
</evidence>
<dbReference type="EMBL" id="BSNW01000017">
    <property type="protein sequence ID" value="GLQ69349.1"/>
    <property type="molecule type" value="Genomic_DNA"/>
</dbReference>
<reference evidence="1" key="1">
    <citation type="journal article" date="2014" name="Int. J. Syst. Evol. Microbiol.">
        <title>Complete genome of a new Firmicutes species belonging to the dominant human colonic microbiota ('Ruminococcus bicirculans') reveals two chromosomes and a selective capacity to utilize plant glucans.</title>
        <authorList>
            <consortium name="NISC Comparative Sequencing Program"/>
            <person name="Wegmann U."/>
            <person name="Louis P."/>
            <person name="Goesmann A."/>
            <person name="Henrissat B."/>
            <person name="Duncan S.H."/>
            <person name="Flint H.J."/>
        </authorList>
    </citation>
    <scope>NUCLEOTIDE SEQUENCE</scope>
    <source>
        <strain evidence="1">NBRC 3250</strain>
    </source>
</reference>
<evidence type="ECO:0008006" key="5">
    <source>
        <dbReference type="Google" id="ProtNLM"/>
    </source>
</evidence>
<gene>
    <name evidence="2" type="ORF">AD941_05055</name>
    <name evidence="1" type="ORF">GCM10007866_18000</name>
</gene>
<organism evidence="2 3">
    <name type="scientific">Gluconobacter albidus</name>
    <dbReference type="NCBI Taxonomy" id="318683"/>
    <lineage>
        <taxon>Bacteria</taxon>
        <taxon>Pseudomonadati</taxon>
        <taxon>Pseudomonadota</taxon>
        <taxon>Alphaproteobacteria</taxon>
        <taxon>Acetobacterales</taxon>
        <taxon>Acetobacteraceae</taxon>
        <taxon>Gluconobacter</taxon>
    </lineage>
</organism>
<keyword evidence="4" id="KW-1185">Reference proteome</keyword>
<proteinExistence type="predicted"/>
<comment type="caution">
    <text evidence="2">The sequence shown here is derived from an EMBL/GenBank/DDBJ whole genome shotgun (WGS) entry which is preliminary data.</text>
</comment>
<dbReference type="Proteomes" id="UP001156672">
    <property type="component" value="Unassembled WGS sequence"/>
</dbReference>
<accession>A0AAW3QZY3</accession>
<dbReference type="RefSeq" id="WP_062028793.1">
    <property type="nucleotide sequence ID" value="NZ_BEWL01000010.1"/>
</dbReference>
<dbReference type="Proteomes" id="UP000075682">
    <property type="component" value="Unassembled WGS sequence"/>
</dbReference>
<name>A0AAW3QZY3_9PROT</name>
<evidence type="ECO:0000313" key="1">
    <source>
        <dbReference type="EMBL" id="GLQ69349.1"/>
    </source>
</evidence>
<sequence length="618" mass="66250">MPTILDSLVIQLGVDGRGVAKSTKQAGTALKTLEDRADHTQRTLADAGKVAADSFSRARVEAIALLGLFTGGRSIKAAVESVTQSYTQLGNAAQSLNMDPRKLTAYGTVFKTVGGNAEDAAAAIKQMQAMQYDPAQRGALSKAMSNLNVTDYLNADGTIKQDVLERINRGVQGVNQTTRNQFLPQIGISSDAAKAAVELAPKEFDRRYNFGYDNAPDQKTIDRARELTDHMVELHTQTSKFGQDLVSEYTPEIDAFVQKLLEWEKANKGIVGGLTEIAGGIVALTTVGSGLMAVIGPLLMLKNLKQLGAIKEAMCGCDCAGGPGIGGKEGKKSLVNEAEKTVERGTYLHGSPRKQALKSLLKTVGMLGLGAVDTLALPALAVYGGYKAWRPTSAGGSAEKWALDKFRTPEAHRQIRWFFGDKQGATPFEKYAGAIAGIESGGRYDIMGGANKAYAGKYQLSRDAITDAAKWLHESAPTTGQFLHDPEMQERYFQAFTEQNRKALMRDPTFAGLSEAKQYAVLGYAHNQGAGGARSWLDGGEVRHDAFGTAGTKYSDAVLAALNPPPSAANQNSNTTTNNHFDIHVTAHGNANGEQIAQEIHRGIQRALPYSVLRTQPT</sequence>
<dbReference type="AlphaFoldDB" id="A0AAW3QZY3"/>
<evidence type="ECO:0000313" key="2">
    <source>
        <dbReference type="EMBL" id="KXV39464.1"/>
    </source>
</evidence>
<reference evidence="4" key="3">
    <citation type="journal article" date="2019" name="Int. J. Syst. Evol. Microbiol.">
        <title>The Global Catalogue of Microorganisms (GCM) 10K type strain sequencing project: providing services to taxonomists for standard genome sequencing and annotation.</title>
        <authorList>
            <consortium name="The Broad Institute Genomics Platform"/>
            <consortium name="The Broad Institute Genome Sequencing Center for Infectious Disease"/>
            <person name="Wu L."/>
            <person name="Ma J."/>
        </authorList>
    </citation>
    <scope>NUCLEOTIDE SEQUENCE [LARGE SCALE GENOMIC DNA]</scope>
    <source>
        <strain evidence="4">NBRC 3250</strain>
    </source>
</reference>